<feature type="compositionally biased region" description="Acidic residues" evidence="1">
    <location>
        <begin position="1239"/>
        <end position="1269"/>
    </location>
</feature>
<feature type="compositionally biased region" description="Low complexity" evidence="1">
    <location>
        <begin position="66"/>
        <end position="76"/>
    </location>
</feature>
<feature type="region of interest" description="Disordered" evidence="1">
    <location>
        <begin position="890"/>
        <end position="909"/>
    </location>
</feature>
<feature type="compositionally biased region" description="Basic and acidic residues" evidence="1">
    <location>
        <begin position="946"/>
        <end position="958"/>
    </location>
</feature>
<feature type="compositionally biased region" description="Low complexity" evidence="1">
    <location>
        <begin position="109"/>
        <end position="129"/>
    </location>
</feature>
<protein>
    <recommendedName>
        <fullName evidence="2">DNA replication checkpoint mediator MRC1 domain-containing protein</fullName>
    </recommendedName>
</protein>
<evidence type="ECO:0000259" key="2">
    <source>
        <dbReference type="Pfam" id="PF09444"/>
    </source>
</evidence>
<feature type="compositionally biased region" description="Acidic residues" evidence="1">
    <location>
        <begin position="1300"/>
        <end position="1310"/>
    </location>
</feature>
<feature type="compositionally biased region" description="Acidic residues" evidence="1">
    <location>
        <begin position="1083"/>
        <end position="1095"/>
    </location>
</feature>
<gene>
    <name evidence="3" type="ORF">RDB_LOCUS63496</name>
</gene>
<feature type="compositionally biased region" description="Acidic residues" evidence="1">
    <location>
        <begin position="166"/>
        <end position="179"/>
    </location>
</feature>
<comment type="caution">
    <text evidence="3">The sequence shown here is derived from an EMBL/GenBank/DDBJ whole genome shotgun (WGS) entry which is preliminary data.</text>
</comment>
<organism evidence="3 4">
    <name type="scientific">Rhizoctonia solani</name>
    <dbReference type="NCBI Taxonomy" id="456999"/>
    <lineage>
        <taxon>Eukaryota</taxon>
        <taxon>Fungi</taxon>
        <taxon>Dikarya</taxon>
        <taxon>Basidiomycota</taxon>
        <taxon>Agaricomycotina</taxon>
        <taxon>Agaricomycetes</taxon>
        <taxon>Cantharellales</taxon>
        <taxon>Ceratobasidiaceae</taxon>
        <taxon>Rhizoctonia</taxon>
    </lineage>
</organism>
<feature type="compositionally biased region" description="Basic and acidic residues" evidence="1">
    <location>
        <begin position="1144"/>
        <end position="1160"/>
    </location>
</feature>
<feature type="compositionally biased region" description="Basic and acidic residues" evidence="1">
    <location>
        <begin position="565"/>
        <end position="580"/>
    </location>
</feature>
<feature type="compositionally biased region" description="Basic and acidic residues" evidence="1">
    <location>
        <begin position="546"/>
        <end position="558"/>
    </location>
</feature>
<feature type="compositionally biased region" description="Polar residues" evidence="1">
    <location>
        <begin position="203"/>
        <end position="223"/>
    </location>
</feature>
<feature type="compositionally biased region" description="Acidic residues" evidence="1">
    <location>
        <begin position="633"/>
        <end position="644"/>
    </location>
</feature>
<feature type="compositionally biased region" description="Low complexity" evidence="1">
    <location>
        <begin position="1013"/>
        <end position="1029"/>
    </location>
</feature>
<feature type="compositionally biased region" description="Low complexity" evidence="1">
    <location>
        <begin position="819"/>
        <end position="850"/>
    </location>
</feature>
<feature type="region of interest" description="Disordered" evidence="1">
    <location>
        <begin position="946"/>
        <end position="1200"/>
    </location>
</feature>
<feature type="compositionally biased region" description="Basic and acidic residues" evidence="1">
    <location>
        <begin position="591"/>
        <end position="615"/>
    </location>
</feature>
<feature type="compositionally biased region" description="Polar residues" evidence="1">
    <location>
        <begin position="802"/>
        <end position="816"/>
    </location>
</feature>
<feature type="compositionally biased region" description="Basic residues" evidence="1">
    <location>
        <begin position="1187"/>
        <end position="1197"/>
    </location>
</feature>
<feature type="compositionally biased region" description="Polar residues" evidence="1">
    <location>
        <begin position="1328"/>
        <end position="1339"/>
    </location>
</feature>
<feature type="region of interest" description="Disordered" evidence="1">
    <location>
        <begin position="1231"/>
        <end position="1404"/>
    </location>
</feature>
<evidence type="ECO:0000256" key="1">
    <source>
        <dbReference type="SAM" id="MobiDB-lite"/>
    </source>
</evidence>
<feature type="compositionally biased region" description="Basic and acidic residues" evidence="1">
    <location>
        <begin position="329"/>
        <end position="342"/>
    </location>
</feature>
<feature type="region of interest" description="Disordered" evidence="1">
    <location>
        <begin position="462"/>
        <end position="482"/>
    </location>
</feature>
<feature type="compositionally biased region" description="Acidic residues" evidence="1">
    <location>
        <begin position="1173"/>
        <end position="1182"/>
    </location>
</feature>
<dbReference type="Pfam" id="PF09444">
    <property type="entry name" value="MRC1"/>
    <property type="match status" value="1"/>
</dbReference>
<feature type="region of interest" description="Disordered" evidence="1">
    <location>
        <begin position="302"/>
        <end position="433"/>
    </location>
</feature>
<feature type="compositionally biased region" description="Acidic residues" evidence="1">
    <location>
        <begin position="1120"/>
        <end position="1131"/>
    </location>
</feature>
<evidence type="ECO:0000313" key="3">
    <source>
        <dbReference type="EMBL" id="CAE6448505.1"/>
    </source>
</evidence>
<dbReference type="PANTHER" id="PTHR35711">
    <property type="entry name" value="EXPRESSED PROTEIN"/>
    <property type="match status" value="1"/>
</dbReference>
<dbReference type="PANTHER" id="PTHR35711:SF1">
    <property type="entry name" value="ECTODERMAL, ISOFORM F"/>
    <property type="match status" value="1"/>
</dbReference>
<reference evidence="3" key="1">
    <citation type="submission" date="2021-01" db="EMBL/GenBank/DDBJ databases">
        <authorList>
            <person name="Kaushik A."/>
        </authorList>
    </citation>
    <scope>NUCLEOTIDE SEQUENCE</scope>
    <source>
        <strain evidence="3">AG4-R118</strain>
    </source>
</reference>
<proteinExistence type="predicted"/>
<feature type="region of interest" description="Disordered" evidence="1">
    <location>
        <begin position="46"/>
        <end position="84"/>
    </location>
</feature>
<evidence type="ECO:0000313" key="4">
    <source>
        <dbReference type="Proteomes" id="UP000663888"/>
    </source>
</evidence>
<dbReference type="EMBL" id="CAJMWX010001036">
    <property type="protein sequence ID" value="CAE6448505.1"/>
    <property type="molecule type" value="Genomic_DNA"/>
</dbReference>
<feature type="compositionally biased region" description="Low complexity" evidence="1">
    <location>
        <begin position="722"/>
        <end position="748"/>
    </location>
</feature>
<feature type="compositionally biased region" description="Basic and acidic residues" evidence="1">
    <location>
        <begin position="656"/>
        <end position="669"/>
    </location>
</feature>
<feature type="region of interest" description="Disordered" evidence="1">
    <location>
        <begin position="103"/>
        <end position="279"/>
    </location>
</feature>
<feature type="compositionally biased region" description="Low complexity" evidence="1">
    <location>
        <begin position="302"/>
        <end position="312"/>
    </location>
</feature>
<accession>A0A8H3B6I5</accession>
<sequence length="1404" mass="152929">MVMSRTPLHSKTIVPGVTGVAAEVCHYSSTPPASSPCWRPTRQTTMPITYGRPRPPSSGLQPSVHSSLTTNTTNAPSSPPTELEFNQDWKQKLQAIDNDEYDGEMVRESTSSSLTPLVSSSSLTPLPESQPHRSSPHQEYRDCETDDPDTSVELNTVALPSSDADPLPEVDEGESEEEPVVSKRMTKVLRVVDSDEETDSKRSASQMSIDRPTKSSNPTTPASSAKKPVKLALSDDSDEESTKEEEQEDIQDASSPQVRRSMKKGLNKAEKAEMAKTQQAIAATREIRIPNATKRVDPKSFFANFSSSNVNNQAEIDSYPFPAAPRSQKPADSKVKLRDKIAALRPLSSAPVPVPTTKPPASSDPIVGSSQTAARITDDDDRPTQKADLFGKPNALGMSMFGGGDSDDEDLPPVNQVLFSTKPKPKPKQLGLEEKKRALAARKVASDSDDDLEIAGGSRPVNSRILARPGQKVVATQKKVNHDVSESQVFRAGHANHFGRDAAPSSSPIKGGGKYEESQFGRGLLPGTSSRNKSVWAGVRPTQPAKGDKGRMSLDQLKRFAAGKAVDDGQARQKADEERWMAAGGRSLKRDKKEGGLAVEDAVREALERSEHPQDGEEEEEDESDEEYRGSASEEEQSEEEEDKENLPTAGRNRKPHEPVSDFDGSERGEGDEDKENSLELMGVGSGPSPARIDGTSPGLSARSPGQLDGLSPGLSPRLIVPSPSRPFGRSPSHLRLSSSGSGRLPLGELEDEDKAPGENVAVARAPLGELDVHEEEEEEVVRRPMKRPRKGVVDEEDEETGTPSQRKPGSFSQRKLASPSQRKLPLSLSSPSQRLLSSPSQRLLSPSLRFGSPTPRAQRSRLATGTQSFSQVETQDMLGGLGDVFGFESQAAPAGSPSQGGGLTQLFANSASVGPSDAFAALRTNPNDIELTQDERAKLLYKPKISEEEARRDQELFEREDELMAQPFSPTQKEKDSQLWLNEQGLWTQTKPAQTQIVRSEGQEPSSTPLATTSLGTPSPGTSPSRPLQRIRRGAPSAHESTPEPEPTPTPIPSVLDRLMATQREKQKKEKRKSKPSKSEFVEGEAAESDDEYEGFGLRSKDDEGEEGDSDDDRHVEGLVDDQVMDEDTEAAAQVQAKFMEQNAKEDEEREKLARDVVAGKHRTRRRRGDNMDLDDDEESEDEHRRGPKNFLKKRKIDNDHLDALAKHDSTRPFVDMYAKAIKSVEDDEFAHLNQITEEIDVAPEMNEDEEGSGEGEEEEDGEDEAQEPETPFGHSKKYIPSSEKAEVSFGFRPKGFNSDDESDDEDPATVDLPDAVPQKQAPLIRGSSTNARIQSWAAQEGSGPRINVARMGQGVSVTGHSSKNKVIKTKGANSNRPATLSATSSTSSNKLSRLGSKVNGFR</sequence>
<dbReference type="Proteomes" id="UP000663888">
    <property type="component" value="Unassembled WGS sequence"/>
</dbReference>
<feature type="compositionally biased region" description="Polar residues" evidence="1">
    <location>
        <begin position="980"/>
        <end position="1012"/>
    </location>
</feature>
<feature type="compositionally biased region" description="Acidic residues" evidence="1">
    <location>
        <begin position="616"/>
        <end position="626"/>
    </location>
</feature>
<feature type="compositionally biased region" description="Low complexity" evidence="1">
    <location>
        <begin position="1381"/>
        <end position="1398"/>
    </location>
</feature>
<feature type="compositionally biased region" description="Polar residues" evidence="1">
    <location>
        <begin position="856"/>
        <end position="870"/>
    </location>
</feature>
<feature type="compositionally biased region" description="Acidic residues" evidence="1">
    <location>
        <begin position="235"/>
        <end position="251"/>
    </location>
</feature>
<feature type="region of interest" description="Disordered" evidence="1">
    <location>
        <begin position="495"/>
        <end position="870"/>
    </location>
</feature>
<feature type="domain" description="DNA replication checkpoint mediator MRC1" evidence="2">
    <location>
        <begin position="1078"/>
        <end position="1217"/>
    </location>
</feature>
<name>A0A8H3B6I5_9AGAM</name>
<dbReference type="InterPro" id="IPR018564">
    <property type="entry name" value="Repl_chkpnt_MRC1_dom"/>
</dbReference>